<sequence length="122" mass="12810">MYLSMLIAAMHPSAAATTTCLCGLLRISPIAQTPGTLVAISLSTLTPPSSLTVTFPSRKSVIGLAPAPYMKTPSSSNRCTSMPECEPSRDFRRTPVTPDASPSMHSTLVLLQCFTFGCASSA</sequence>
<feature type="signal peptide" evidence="2">
    <location>
        <begin position="1"/>
        <end position="16"/>
    </location>
</feature>
<dbReference type="AlphaFoldDB" id="A0A7S3BK06"/>
<feature type="chain" id="PRO_5031119800" description="Secreted protein" evidence="2">
    <location>
        <begin position="17"/>
        <end position="122"/>
    </location>
</feature>
<feature type="region of interest" description="Disordered" evidence="1">
    <location>
        <begin position="71"/>
        <end position="99"/>
    </location>
</feature>
<organism evidence="3">
    <name type="scientific">Haptolina ericina</name>
    <dbReference type="NCBI Taxonomy" id="156174"/>
    <lineage>
        <taxon>Eukaryota</taxon>
        <taxon>Haptista</taxon>
        <taxon>Haptophyta</taxon>
        <taxon>Prymnesiophyceae</taxon>
        <taxon>Prymnesiales</taxon>
        <taxon>Prymnesiaceae</taxon>
        <taxon>Haptolina</taxon>
    </lineage>
</organism>
<protein>
    <recommendedName>
        <fullName evidence="4">Secreted protein</fullName>
    </recommendedName>
</protein>
<name>A0A7S3BK06_9EUKA</name>
<dbReference type="EMBL" id="HBHX01057509">
    <property type="protein sequence ID" value="CAE0137434.1"/>
    <property type="molecule type" value="Transcribed_RNA"/>
</dbReference>
<evidence type="ECO:0000256" key="1">
    <source>
        <dbReference type="SAM" id="MobiDB-lite"/>
    </source>
</evidence>
<evidence type="ECO:0008006" key="4">
    <source>
        <dbReference type="Google" id="ProtNLM"/>
    </source>
</evidence>
<gene>
    <name evidence="3" type="ORF">HERI1096_LOCUS31739</name>
</gene>
<evidence type="ECO:0000313" key="3">
    <source>
        <dbReference type="EMBL" id="CAE0137434.1"/>
    </source>
</evidence>
<reference evidence="3" key="1">
    <citation type="submission" date="2021-01" db="EMBL/GenBank/DDBJ databases">
        <authorList>
            <person name="Corre E."/>
            <person name="Pelletier E."/>
            <person name="Niang G."/>
            <person name="Scheremetjew M."/>
            <person name="Finn R."/>
            <person name="Kale V."/>
            <person name="Holt S."/>
            <person name="Cochrane G."/>
            <person name="Meng A."/>
            <person name="Brown T."/>
            <person name="Cohen L."/>
        </authorList>
    </citation>
    <scope>NUCLEOTIDE SEQUENCE</scope>
    <source>
        <strain evidence="3">CCMP281</strain>
    </source>
</reference>
<evidence type="ECO:0000256" key="2">
    <source>
        <dbReference type="SAM" id="SignalP"/>
    </source>
</evidence>
<proteinExistence type="predicted"/>
<keyword evidence="2" id="KW-0732">Signal</keyword>
<accession>A0A7S3BK06</accession>